<evidence type="ECO:0000256" key="1">
    <source>
        <dbReference type="ARBA" id="ARBA00009981"/>
    </source>
</evidence>
<name>A0A1R4H5F7_9GAMM</name>
<reference evidence="4" key="1">
    <citation type="submission" date="2017-02" db="EMBL/GenBank/DDBJ databases">
        <authorList>
            <person name="Daims H."/>
        </authorList>
    </citation>
    <scope>NUCLEOTIDE SEQUENCE [LARGE SCALE GENOMIC DNA]</scope>
</reference>
<protein>
    <recommendedName>
        <fullName evidence="2">Antitoxin</fullName>
    </recommendedName>
</protein>
<evidence type="ECO:0000256" key="2">
    <source>
        <dbReference type="RuleBase" id="RU362080"/>
    </source>
</evidence>
<evidence type="ECO:0000313" key="3">
    <source>
        <dbReference type="EMBL" id="SJM91495.1"/>
    </source>
</evidence>
<evidence type="ECO:0000313" key="4">
    <source>
        <dbReference type="Proteomes" id="UP000195667"/>
    </source>
</evidence>
<dbReference type="AlphaFoldDB" id="A0A1R4H5F7"/>
<keyword evidence="4" id="KW-1185">Reference proteome</keyword>
<dbReference type="InterPro" id="IPR051405">
    <property type="entry name" value="phD/YefM_antitoxin"/>
</dbReference>
<dbReference type="SUPFAM" id="SSF143120">
    <property type="entry name" value="YefM-like"/>
    <property type="match status" value="1"/>
</dbReference>
<dbReference type="EMBL" id="FUKI01000092">
    <property type="protein sequence ID" value="SJM91495.1"/>
    <property type="molecule type" value="Genomic_DNA"/>
</dbReference>
<dbReference type="Gene3D" id="1.10.1220.170">
    <property type="match status" value="1"/>
</dbReference>
<dbReference type="InterPro" id="IPR006442">
    <property type="entry name" value="Antitoxin_Phd/YefM"/>
</dbReference>
<sequence length="94" mass="10263">MPMTIQTTYTQARANFATLLDAVTDNREVVIIQRRGAEDVALIAADELQSLLETAHLLRSPVNAERLFSALSRAQQQTTPSQLLAELQAEVGIG</sequence>
<accession>A0A1R4H5F7</accession>
<dbReference type="Pfam" id="PF02604">
    <property type="entry name" value="PhdYeFM_antitox"/>
    <property type="match status" value="1"/>
</dbReference>
<dbReference type="Gene3D" id="3.40.1620.10">
    <property type="entry name" value="YefM-like domain"/>
    <property type="match status" value="1"/>
</dbReference>
<dbReference type="PANTHER" id="PTHR33713:SF6">
    <property type="entry name" value="ANTITOXIN YEFM"/>
    <property type="match status" value="1"/>
</dbReference>
<organism evidence="3 4">
    <name type="scientific">Crenothrix polyspora</name>
    <dbReference type="NCBI Taxonomy" id="360316"/>
    <lineage>
        <taxon>Bacteria</taxon>
        <taxon>Pseudomonadati</taxon>
        <taxon>Pseudomonadota</taxon>
        <taxon>Gammaproteobacteria</taxon>
        <taxon>Methylococcales</taxon>
        <taxon>Crenotrichaceae</taxon>
        <taxon>Crenothrix</taxon>
    </lineage>
</organism>
<comment type="similarity">
    <text evidence="1 2">Belongs to the phD/YefM antitoxin family.</text>
</comment>
<comment type="function">
    <text evidence="2">Antitoxin component of a type II toxin-antitoxin (TA) system.</text>
</comment>
<dbReference type="NCBIfam" id="TIGR01552">
    <property type="entry name" value="phd_fam"/>
    <property type="match status" value="1"/>
</dbReference>
<dbReference type="InterPro" id="IPR036165">
    <property type="entry name" value="YefM-like_sf"/>
</dbReference>
<dbReference type="PANTHER" id="PTHR33713">
    <property type="entry name" value="ANTITOXIN YAFN-RELATED"/>
    <property type="match status" value="1"/>
</dbReference>
<gene>
    <name evidence="3" type="ORF">CRENPOLYSF1_190115</name>
</gene>
<dbReference type="Proteomes" id="UP000195667">
    <property type="component" value="Unassembled WGS sequence"/>
</dbReference>
<proteinExistence type="inferred from homology"/>